<reference evidence="2" key="2">
    <citation type="submission" date="2023-06" db="EMBL/GenBank/DDBJ databases">
        <authorList>
            <consortium name="Lawrence Berkeley National Laboratory"/>
            <person name="Haridas S."/>
            <person name="Hensen N."/>
            <person name="Bonometti L."/>
            <person name="Westerberg I."/>
            <person name="Brannstrom I.O."/>
            <person name="Guillou S."/>
            <person name="Cros-Aarteil S."/>
            <person name="Calhoun S."/>
            <person name="Kuo A."/>
            <person name="Mondo S."/>
            <person name="Pangilinan J."/>
            <person name="Riley R."/>
            <person name="Labutti K."/>
            <person name="Andreopoulos B."/>
            <person name="Lipzen A."/>
            <person name="Chen C."/>
            <person name="Yanf M."/>
            <person name="Daum C."/>
            <person name="Ng V."/>
            <person name="Clum A."/>
            <person name="Steindorff A."/>
            <person name="Ohm R."/>
            <person name="Martin F."/>
            <person name="Silar P."/>
            <person name="Natvig D."/>
            <person name="Lalanne C."/>
            <person name="Gautier V."/>
            <person name="Ament-Velasquez S.L."/>
            <person name="Kruys A."/>
            <person name="Hutchinson M.I."/>
            <person name="Powell A.J."/>
            <person name="Barry K."/>
            <person name="Miller A.N."/>
            <person name="Grigoriev I.V."/>
            <person name="Debuchy R."/>
            <person name="Gladieux P."/>
            <person name="Thoren M.H."/>
            <person name="Johannesson H."/>
        </authorList>
    </citation>
    <scope>NUCLEOTIDE SEQUENCE</scope>
    <source>
        <strain evidence="2">CBS 955.72</strain>
    </source>
</reference>
<proteinExistence type="predicted"/>
<comment type="caution">
    <text evidence="2">The sequence shown here is derived from an EMBL/GenBank/DDBJ whole genome shotgun (WGS) entry which is preliminary data.</text>
</comment>
<evidence type="ECO:0000256" key="1">
    <source>
        <dbReference type="SAM" id="MobiDB-lite"/>
    </source>
</evidence>
<dbReference type="EMBL" id="JAUIQD010000003">
    <property type="protein sequence ID" value="KAK3357989.1"/>
    <property type="molecule type" value="Genomic_DNA"/>
</dbReference>
<gene>
    <name evidence="2" type="ORF">B0T25DRAFT_175242</name>
</gene>
<reference evidence="2" key="1">
    <citation type="journal article" date="2023" name="Mol. Phylogenet. Evol.">
        <title>Genome-scale phylogeny and comparative genomics of the fungal order Sordariales.</title>
        <authorList>
            <person name="Hensen N."/>
            <person name="Bonometti L."/>
            <person name="Westerberg I."/>
            <person name="Brannstrom I.O."/>
            <person name="Guillou S."/>
            <person name="Cros-Aarteil S."/>
            <person name="Calhoun S."/>
            <person name="Haridas S."/>
            <person name="Kuo A."/>
            <person name="Mondo S."/>
            <person name="Pangilinan J."/>
            <person name="Riley R."/>
            <person name="LaButti K."/>
            <person name="Andreopoulos B."/>
            <person name="Lipzen A."/>
            <person name="Chen C."/>
            <person name="Yan M."/>
            <person name="Daum C."/>
            <person name="Ng V."/>
            <person name="Clum A."/>
            <person name="Steindorff A."/>
            <person name="Ohm R.A."/>
            <person name="Martin F."/>
            <person name="Silar P."/>
            <person name="Natvig D.O."/>
            <person name="Lalanne C."/>
            <person name="Gautier V."/>
            <person name="Ament-Velasquez S.L."/>
            <person name="Kruys A."/>
            <person name="Hutchinson M.I."/>
            <person name="Powell A.J."/>
            <person name="Barry K."/>
            <person name="Miller A.N."/>
            <person name="Grigoriev I.V."/>
            <person name="Debuchy R."/>
            <person name="Gladieux P."/>
            <person name="Hiltunen Thoren M."/>
            <person name="Johannesson H."/>
        </authorList>
    </citation>
    <scope>NUCLEOTIDE SEQUENCE</scope>
    <source>
        <strain evidence="2">CBS 955.72</strain>
    </source>
</reference>
<evidence type="ECO:0000313" key="2">
    <source>
        <dbReference type="EMBL" id="KAK3357989.1"/>
    </source>
</evidence>
<sequence length="294" mass="31938">MHLLVVCPLRTITSASSASRKHPRAGVEGWQCARQGGTRGRPHSALRRQGNCLPRKITSSAWGRLWTLSRQGTSLGKRSQAFPPRLLLHNGNGTVTGLCSVGFATRAIGLLLVWIRWVPWLSAREAVRCQLSTGVVGRQFLDSSVAPMEGPKGPRVSVSGRHSESLPPPPPPPFSTLLCPPHSRIHPAMGSMGSTVLSSRAASLGRGPKVPSPPSDSMRPARCGLRAVEIISPGHPVSHTVSQVSRIWMPWDRLWNLYISRWHHGEDGNQLLTRPGTCSAFLPQISHPRHASIS</sequence>
<keyword evidence="3" id="KW-1185">Reference proteome</keyword>
<feature type="region of interest" description="Disordered" evidence="1">
    <location>
        <begin position="146"/>
        <end position="171"/>
    </location>
</feature>
<name>A0AAJ0MGN3_9PEZI</name>
<dbReference type="Proteomes" id="UP001275084">
    <property type="component" value="Unassembled WGS sequence"/>
</dbReference>
<protein>
    <submittedName>
        <fullName evidence="2">Uncharacterized protein</fullName>
    </submittedName>
</protein>
<accession>A0AAJ0MGN3</accession>
<dbReference type="AlphaFoldDB" id="A0AAJ0MGN3"/>
<organism evidence="2 3">
    <name type="scientific">Lasiosphaeria hispida</name>
    <dbReference type="NCBI Taxonomy" id="260671"/>
    <lineage>
        <taxon>Eukaryota</taxon>
        <taxon>Fungi</taxon>
        <taxon>Dikarya</taxon>
        <taxon>Ascomycota</taxon>
        <taxon>Pezizomycotina</taxon>
        <taxon>Sordariomycetes</taxon>
        <taxon>Sordariomycetidae</taxon>
        <taxon>Sordariales</taxon>
        <taxon>Lasiosphaeriaceae</taxon>
        <taxon>Lasiosphaeria</taxon>
    </lineage>
</organism>
<evidence type="ECO:0000313" key="3">
    <source>
        <dbReference type="Proteomes" id="UP001275084"/>
    </source>
</evidence>